<dbReference type="EMBL" id="CP106753">
    <property type="protein sequence ID" value="UXY15069.1"/>
    <property type="molecule type" value="Genomic_DNA"/>
</dbReference>
<dbReference type="Proteomes" id="UP001061302">
    <property type="component" value="Chromosome"/>
</dbReference>
<name>A0ABY6DL47_9NEIS</name>
<dbReference type="Gene3D" id="3.20.20.80">
    <property type="entry name" value="Glycosidases"/>
    <property type="match status" value="1"/>
</dbReference>
<dbReference type="RefSeq" id="WP_263124443.1">
    <property type="nucleotide sequence ID" value="NZ_CP106753.1"/>
</dbReference>
<dbReference type="CDD" id="cd06548">
    <property type="entry name" value="GH18_chitinase"/>
    <property type="match status" value="1"/>
</dbReference>
<organism evidence="6 7">
    <name type="scientific">Chitiniphilus purpureus</name>
    <dbReference type="NCBI Taxonomy" id="2981137"/>
    <lineage>
        <taxon>Bacteria</taxon>
        <taxon>Pseudomonadati</taxon>
        <taxon>Pseudomonadota</taxon>
        <taxon>Betaproteobacteria</taxon>
        <taxon>Neisseriales</taxon>
        <taxon>Chitinibacteraceae</taxon>
        <taxon>Chitiniphilus</taxon>
    </lineage>
</organism>
<evidence type="ECO:0000259" key="5">
    <source>
        <dbReference type="PROSITE" id="PS51910"/>
    </source>
</evidence>
<evidence type="ECO:0000256" key="4">
    <source>
        <dbReference type="SAM" id="SignalP"/>
    </source>
</evidence>
<keyword evidence="7" id="KW-1185">Reference proteome</keyword>
<evidence type="ECO:0000313" key="6">
    <source>
        <dbReference type="EMBL" id="UXY15069.1"/>
    </source>
</evidence>
<comment type="catalytic activity">
    <reaction evidence="1">
        <text>Random endo-hydrolysis of N-acetyl-beta-D-glucosaminide (1-&gt;4)-beta-linkages in chitin and chitodextrins.</text>
        <dbReference type="EC" id="3.2.1.14"/>
    </reaction>
</comment>
<keyword evidence="3" id="KW-0146">Chitin degradation</keyword>
<dbReference type="SUPFAM" id="SSF54556">
    <property type="entry name" value="Chitinase insertion domain"/>
    <property type="match status" value="1"/>
</dbReference>
<protein>
    <recommendedName>
        <fullName evidence="2">chitinase</fullName>
        <ecNumber evidence="2">3.2.1.14</ecNumber>
    </recommendedName>
</protein>
<dbReference type="EC" id="3.2.1.14" evidence="2"/>
<keyword evidence="6" id="KW-0378">Hydrolase</keyword>
<dbReference type="InterPro" id="IPR029070">
    <property type="entry name" value="Chitinase_insertion_sf"/>
</dbReference>
<dbReference type="InterPro" id="IPR011583">
    <property type="entry name" value="Chitinase_II/V-like_cat"/>
</dbReference>
<accession>A0ABY6DL47</accession>
<keyword evidence="4" id="KW-0732">Signal</keyword>
<feature type="domain" description="GH18" evidence="5">
    <location>
        <begin position="42"/>
        <end position="408"/>
    </location>
</feature>
<dbReference type="InterPro" id="IPR050314">
    <property type="entry name" value="Glycosyl_Hydrlase_18"/>
</dbReference>
<feature type="chain" id="PRO_5045425904" description="chitinase" evidence="4">
    <location>
        <begin position="27"/>
        <end position="408"/>
    </location>
</feature>
<dbReference type="SUPFAM" id="SSF51445">
    <property type="entry name" value="(Trans)glycosidases"/>
    <property type="match status" value="1"/>
</dbReference>
<keyword evidence="3" id="KW-0624">Polysaccharide degradation</keyword>
<dbReference type="SMART" id="SM00636">
    <property type="entry name" value="Glyco_18"/>
    <property type="match status" value="1"/>
</dbReference>
<feature type="signal peptide" evidence="4">
    <location>
        <begin position="1"/>
        <end position="26"/>
    </location>
</feature>
<evidence type="ECO:0000256" key="3">
    <source>
        <dbReference type="ARBA" id="ARBA00023024"/>
    </source>
</evidence>
<proteinExistence type="predicted"/>
<reference evidence="6" key="1">
    <citation type="submission" date="2022-10" db="EMBL/GenBank/DDBJ databases">
        <title>Chitiniphilus purpureus sp. nov., a novel chitin-degrading bacterium isolated from crawfish pond sediment.</title>
        <authorList>
            <person name="Li K."/>
        </authorList>
    </citation>
    <scope>NUCLEOTIDE SEQUENCE</scope>
    <source>
        <strain evidence="6">CD1</strain>
    </source>
</reference>
<gene>
    <name evidence="6" type="ORF">N8I74_17410</name>
</gene>
<dbReference type="GO" id="GO:0016787">
    <property type="term" value="F:hydrolase activity"/>
    <property type="evidence" value="ECO:0007669"/>
    <property type="project" value="UniProtKB-KW"/>
</dbReference>
<dbReference type="Pfam" id="PF00704">
    <property type="entry name" value="Glyco_hydro_18"/>
    <property type="match status" value="1"/>
</dbReference>
<dbReference type="InterPro" id="IPR017853">
    <property type="entry name" value="GH"/>
</dbReference>
<keyword evidence="3" id="KW-0119">Carbohydrate metabolism</keyword>
<dbReference type="PANTHER" id="PTHR11177:SF317">
    <property type="entry name" value="CHITINASE 12-RELATED"/>
    <property type="match status" value="1"/>
</dbReference>
<dbReference type="PANTHER" id="PTHR11177">
    <property type="entry name" value="CHITINASE"/>
    <property type="match status" value="1"/>
</dbReference>
<evidence type="ECO:0000256" key="2">
    <source>
        <dbReference type="ARBA" id="ARBA00012729"/>
    </source>
</evidence>
<sequence>MIHRRTVLQCALLACMLAPLPQLAAAAPDAQSAKHHGHAKRAEVVAYIRTWAMPDGRFWRAKDIDGKAITQLNLAFASIRPDGTVFIRDLEPQPPGPDGVTPPVFKTLWHEVAKLQRKHPHLKINLSVGGWGAEGFSDMAMTAEGRARFIGSLLALVERHQLSGVGIEWQYPVGPDWGLPIKTDPKDRDNYPLLLEETRAALDRLSARTGRKYQLTAAVPSGPWFVQKNDLQRTVKSVDYLTVTAYGAYGSWSATTGHFSNLFQRTDDPAFGGWSADQSMRVYLDAGVAPNKLLMGVPFYGAAWREVNSAQNGLFQPFAAGAANASPTWDDVKAQFLDEDGFVRHWDDTAKVPWLYNGDVMVSYEDPESLRHKVKYLKEQRLGGLTVWEYAHDLKGELLDEINDALRD</sequence>
<dbReference type="PROSITE" id="PS51910">
    <property type="entry name" value="GH18_2"/>
    <property type="match status" value="1"/>
</dbReference>
<evidence type="ECO:0000256" key="1">
    <source>
        <dbReference type="ARBA" id="ARBA00000822"/>
    </source>
</evidence>
<dbReference type="InterPro" id="IPR001223">
    <property type="entry name" value="Glyco_hydro18_cat"/>
</dbReference>
<evidence type="ECO:0000313" key="7">
    <source>
        <dbReference type="Proteomes" id="UP001061302"/>
    </source>
</evidence>
<dbReference type="Gene3D" id="3.10.50.10">
    <property type="match status" value="1"/>
</dbReference>